<evidence type="ECO:0000313" key="1">
    <source>
        <dbReference type="EMBL" id="KEZ85208.1"/>
    </source>
</evidence>
<dbReference type="InterPro" id="IPR029058">
    <property type="entry name" value="AB_hydrolase_fold"/>
</dbReference>
<evidence type="ECO:0008006" key="3">
    <source>
        <dbReference type="Google" id="ProtNLM"/>
    </source>
</evidence>
<dbReference type="Proteomes" id="UP000028542">
    <property type="component" value="Unassembled WGS sequence"/>
</dbReference>
<dbReference type="Pfam" id="PF00756">
    <property type="entry name" value="Esterase"/>
    <property type="match status" value="1"/>
</dbReference>
<dbReference type="InterPro" id="IPR000801">
    <property type="entry name" value="Esterase-like"/>
</dbReference>
<sequence length="433" mass="49772">MRYLLDNLIAKLIMKNKKILSPMILKLEEDMNSGNDNAIDIFWEKIEREGAPLIEDIEGDEENSIVTVIWKQDREIDNIFVFSEIFGGWMFGEGDKKTNLYRLGNSDLWYRSAILSKKARCLYILIANVNEEYEWRDEDVIIDPLNPKTYTPVRDEENPEDIALLVPTENIIEMPEAKEKIWTKERTDNNIGKIHMSRFKFKSDKKERRVWIYTPYGYEEDGSNNNLMVFTDGWEYINLVEAPKILDNLIGDSHISPTCAVFIESSDNRAKELICNNEYFEFIIEDILPWVRENYKVTKNPKNTIITGLSLGGQFAAYAALNGSDVFGNVLSQSGAFAWFIDDKGEIQLDSEGNSKLIEEYKDSEALPIDFYLNMGSLEGFSKGHVEANNRMIATLKSKGYNVTSETFIGAHLYYDWQDNLANGVKALLVDKQ</sequence>
<name>A0A084J8C4_9CLOT</name>
<dbReference type="PANTHER" id="PTHR48098:SF3">
    <property type="entry name" value="IRON(III) ENTEROBACTIN ESTERASE"/>
    <property type="match status" value="1"/>
</dbReference>
<evidence type="ECO:0000313" key="2">
    <source>
        <dbReference type="Proteomes" id="UP000028542"/>
    </source>
</evidence>
<dbReference type="EMBL" id="JPMD01000039">
    <property type="protein sequence ID" value="KEZ85208.1"/>
    <property type="molecule type" value="Genomic_DNA"/>
</dbReference>
<dbReference type="InterPro" id="IPR013783">
    <property type="entry name" value="Ig-like_fold"/>
</dbReference>
<dbReference type="PANTHER" id="PTHR48098">
    <property type="entry name" value="ENTEROCHELIN ESTERASE-RELATED"/>
    <property type="match status" value="1"/>
</dbReference>
<dbReference type="AlphaFoldDB" id="A0A084J8C4"/>
<dbReference type="SUPFAM" id="SSF81296">
    <property type="entry name" value="E set domains"/>
    <property type="match status" value="1"/>
</dbReference>
<dbReference type="InterPro" id="IPR014756">
    <property type="entry name" value="Ig_E-set"/>
</dbReference>
<reference evidence="1 2" key="1">
    <citation type="submission" date="2014-07" db="EMBL/GenBank/DDBJ databases">
        <title>Draft genome of Clostridium sulfidigenes 113A isolated from sediments associated with methane hydrate from Krishna Godavari basin.</title>
        <authorList>
            <person name="Honkalas V.S."/>
            <person name="Dabir A.P."/>
            <person name="Arora P."/>
            <person name="Dhakephalkar P.K."/>
        </authorList>
    </citation>
    <scope>NUCLEOTIDE SEQUENCE [LARGE SCALE GENOMIC DNA]</scope>
    <source>
        <strain evidence="1 2">113A</strain>
    </source>
</reference>
<gene>
    <name evidence="1" type="ORF">IO99_15870</name>
</gene>
<dbReference type="InterPro" id="IPR050583">
    <property type="entry name" value="Mycobacterial_A85_antigen"/>
</dbReference>
<dbReference type="STRING" id="318464.IO99_15870"/>
<proteinExistence type="predicted"/>
<protein>
    <recommendedName>
        <fullName evidence="3">Enterochelin esterase N-terminal domain-containing protein</fullName>
    </recommendedName>
</protein>
<keyword evidence="2" id="KW-1185">Reference proteome</keyword>
<dbReference type="Gene3D" id="3.40.50.1820">
    <property type="entry name" value="alpha/beta hydrolase"/>
    <property type="match status" value="1"/>
</dbReference>
<dbReference type="RefSeq" id="WP_035134937.1">
    <property type="nucleotide sequence ID" value="NZ_JPMD01000039.1"/>
</dbReference>
<accession>A0A084J8C4</accession>
<dbReference type="Gene3D" id="2.60.40.10">
    <property type="entry name" value="Immunoglobulins"/>
    <property type="match status" value="1"/>
</dbReference>
<organism evidence="1 2">
    <name type="scientific">Clostridium sulfidigenes</name>
    <dbReference type="NCBI Taxonomy" id="318464"/>
    <lineage>
        <taxon>Bacteria</taxon>
        <taxon>Bacillati</taxon>
        <taxon>Bacillota</taxon>
        <taxon>Clostridia</taxon>
        <taxon>Eubacteriales</taxon>
        <taxon>Clostridiaceae</taxon>
        <taxon>Clostridium</taxon>
    </lineage>
</organism>
<dbReference type="eggNOG" id="COG2382">
    <property type="taxonomic scope" value="Bacteria"/>
</dbReference>
<dbReference type="SUPFAM" id="SSF53474">
    <property type="entry name" value="alpha/beta-Hydrolases"/>
    <property type="match status" value="1"/>
</dbReference>
<comment type="caution">
    <text evidence="1">The sequence shown here is derived from an EMBL/GenBank/DDBJ whole genome shotgun (WGS) entry which is preliminary data.</text>
</comment>